<gene>
    <name evidence="2" type="ORF">CR513_19174</name>
</gene>
<evidence type="ECO:0000313" key="3">
    <source>
        <dbReference type="Proteomes" id="UP000257109"/>
    </source>
</evidence>
<name>A0A371H578_MUCPR</name>
<proteinExistence type="predicted"/>
<evidence type="ECO:0000313" key="2">
    <source>
        <dbReference type="EMBL" id="RDX97984.1"/>
    </source>
</evidence>
<keyword evidence="3" id="KW-1185">Reference proteome</keyword>
<feature type="non-terminal residue" evidence="2">
    <location>
        <position position="122"/>
    </location>
</feature>
<organism evidence="2 3">
    <name type="scientific">Mucuna pruriens</name>
    <name type="common">Velvet bean</name>
    <name type="synonym">Dolichos pruriens</name>
    <dbReference type="NCBI Taxonomy" id="157652"/>
    <lineage>
        <taxon>Eukaryota</taxon>
        <taxon>Viridiplantae</taxon>
        <taxon>Streptophyta</taxon>
        <taxon>Embryophyta</taxon>
        <taxon>Tracheophyta</taxon>
        <taxon>Spermatophyta</taxon>
        <taxon>Magnoliopsida</taxon>
        <taxon>eudicotyledons</taxon>
        <taxon>Gunneridae</taxon>
        <taxon>Pentapetalae</taxon>
        <taxon>rosids</taxon>
        <taxon>fabids</taxon>
        <taxon>Fabales</taxon>
        <taxon>Fabaceae</taxon>
        <taxon>Papilionoideae</taxon>
        <taxon>50 kb inversion clade</taxon>
        <taxon>NPAAA clade</taxon>
        <taxon>indigoferoid/millettioid clade</taxon>
        <taxon>Phaseoleae</taxon>
        <taxon>Mucuna</taxon>
    </lineage>
</organism>
<feature type="non-terminal residue" evidence="2">
    <location>
        <position position="1"/>
    </location>
</feature>
<comment type="caution">
    <text evidence="2">The sequence shown here is derived from an EMBL/GenBank/DDBJ whole genome shotgun (WGS) entry which is preliminary data.</text>
</comment>
<feature type="compositionally biased region" description="Basic and acidic residues" evidence="1">
    <location>
        <begin position="10"/>
        <end position="35"/>
    </location>
</feature>
<feature type="region of interest" description="Disordered" evidence="1">
    <location>
        <begin position="50"/>
        <end position="75"/>
    </location>
</feature>
<reference evidence="2" key="1">
    <citation type="submission" date="2018-05" db="EMBL/GenBank/DDBJ databases">
        <title>Draft genome of Mucuna pruriens seed.</title>
        <authorList>
            <person name="Nnadi N.E."/>
            <person name="Vos R."/>
            <person name="Hasami M.H."/>
            <person name="Devisetty U.K."/>
            <person name="Aguiy J.C."/>
        </authorList>
    </citation>
    <scope>NUCLEOTIDE SEQUENCE [LARGE SCALE GENOMIC DNA]</scope>
    <source>
        <strain evidence="2">JCA_2017</strain>
    </source>
</reference>
<dbReference type="EMBL" id="QJKJ01003536">
    <property type="protein sequence ID" value="RDX97984.1"/>
    <property type="molecule type" value="Genomic_DNA"/>
</dbReference>
<feature type="region of interest" description="Disordered" evidence="1">
    <location>
        <begin position="1"/>
        <end position="35"/>
    </location>
</feature>
<sequence>CALAWVAKNNSEEFDSRTNPFEEKGNDRNPTDKYKDNLCDIRDGPFSDPLRSYHNVQTHHPYGSSKGHPSSKGFMGPLESFTHNVNPSSKLSVHRRWVRLKVLRTSIRCYASKESYKCKARK</sequence>
<dbReference type="Proteomes" id="UP000257109">
    <property type="component" value="Unassembled WGS sequence"/>
</dbReference>
<evidence type="ECO:0000256" key="1">
    <source>
        <dbReference type="SAM" id="MobiDB-lite"/>
    </source>
</evidence>
<dbReference type="AlphaFoldDB" id="A0A371H578"/>
<accession>A0A371H578</accession>
<protein>
    <submittedName>
        <fullName evidence="2">Uncharacterized protein</fullName>
    </submittedName>
</protein>